<evidence type="ECO:0000313" key="2">
    <source>
        <dbReference type="Proteomes" id="UP000010959"/>
    </source>
</evidence>
<dbReference type="AlphaFoldDB" id="L7CK75"/>
<name>L7CK75_RHOBT</name>
<gene>
    <name evidence="1" type="ORF">RBSWK_01669</name>
</gene>
<dbReference type="PATRIC" id="fig|993516.3.peg.1778"/>
<protein>
    <recommendedName>
        <fullName evidence="3">WavQ protein</fullName>
    </recommendedName>
</protein>
<dbReference type="RefSeq" id="WP_007336836.1">
    <property type="nucleotide sequence ID" value="NZ_AMWG01000035.1"/>
</dbReference>
<comment type="caution">
    <text evidence="1">The sequence shown here is derived from an EMBL/GenBank/DDBJ whole genome shotgun (WGS) entry which is preliminary data.</text>
</comment>
<dbReference type="Proteomes" id="UP000010959">
    <property type="component" value="Unassembled WGS sequence"/>
</dbReference>
<reference evidence="1 2" key="1">
    <citation type="journal article" date="2013" name="Mar. Genomics">
        <title>Expression of sulfatases in Rhodopirellula baltica and the diversity of sulfatases in the genus Rhodopirellula.</title>
        <authorList>
            <person name="Wegner C.E."/>
            <person name="Richter-Heitmann T."/>
            <person name="Klindworth A."/>
            <person name="Klockow C."/>
            <person name="Richter M."/>
            <person name="Achstetter T."/>
            <person name="Glockner F.O."/>
            <person name="Harder J."/>
        </authorList>
    </citation>
    <scope>NUCLEOTIDE SEQUENCE [LARGE SCALE GENOMIC DNA]</scope>
    <source>
        <strain evidence="1 2">SWK14</strain>
    </source>
</reference>
<accession>L7CK75</accession>
<evidence type="ECO:0008006" key="3">
    <source>
        <dbReference type="Google" id="ProtNLM"/>
    </source>
</evidence>
<organism evidence="1 2">
    <name type="scientific">Rhodopirellula baltica SWK14</name>
    <dbReference type="NCBI Taxonomy" id="993516"/>
    <lineage>
        <taxon>Bacteria</taxon>
        <taxon>Pseudomonadati</taxon>
        <taxon>Planctomycetota</taxon>
        <taxon>Planctomycetia</taxon>
        <taxon>Pirellulales</taxon>
        <taxon>Pirellulaceae</taxon>
        <taxon>Rhodopirellula</taxon>
    </lineage>
</organism>
<proteinExistence type="predicted"/>
<sequence>MKFLIAAPEFDENSGGKIALHRLCHLINTCVDEHDAFLVRMGKGITRMAILADALHPRLFAQRIARQYRTHPSWNTPFAETISDLEDCIAIYPEIASGNPIGAPRVIRWFLHHPGFFTGRANYGKGEIYFRHRSWVTPFIVNGSRMSPQILRAFYFPSETYNTDGAIVRDLECCHMIRKGTHKAHIHPPRSILLDGKTHTEIARIFKRSKRFISYDDYTAYSKLAACSGCESIVAPTPNTTPEQWRPSVEDRYGIAYGTSPDQLEWARKTQTIAKDTLHQEEMDSTESVRRCLAEAVEYFNDRDINSNPIATPKKSSI</sequence>
<evidence type="ECO:0000313" key="1">
    <source>
        <dbReference type="EMBL" id="ELP34393.1"/>
    </source>
</evidence>
<dbReference type="EMBL" id="AMWG01000035">
    <property type="protein sequence ID" value="ELP34393.1"/>
    <property type="molecule type" value="Genomic_DNA"/>
</dbReference>